<feature type="region of interest" description="Disordered" evidence="1">
    <location>
        <begin position="1"/>
        <end position="70"/>
    </location>
</feature>
<keyword evidence="3" id="KW-1185">Reference proteome</keyword>
<name>A0A834L773_RHOSS</name>
<dbReference type="Proteomes" id="UP000626092">
    <property type="component" value="Unassembled WGS sequence"/>
</dbReference>
<comment type="caution">
    <text evidence="2">The sequence shown here is derived from an EMBL/GenBank/DDBJ whole genome shotgun (WGS) entry which is preliminary data.</text>
</comment>
<feature type="compositionally biased region" description="Basic and acidic residues" evidence="1">
    <location>
        <begin position="1"/>
        <end position="15"/>
    </location>
</feature>
<accession>A0A834L773</accession>
<organism evidence="2 3">
    <name type="scientific">Rhododendron simsii</name>
    <name type="common">Sims's rhododendron</name>
    <dbReference type="NCBI Taxonomy" id="118357"/>
    <lineage>
        <taxon>Eukaryota</taxon>
        <taxon>Viridiplantae</taxon>
        <taxon>Streptophyta</taxon>
        <taxon>Embryophyta</taxon>
        <taxon>Tracheophyta</taxon>
        <taxon>Spermatophyta</taxon>
        <taxon>Magnoliopsida</taxon>
        <taxon>eudicotyledons</taxon>
        <taxon>Gunneridae</taxon>
        <taxon>Pentapetalae</taxon>
        <taxon>asterids</taxon>
        <taxon>Ericales</taxon>
        <taxon>Ericaceae</taxon>
        <taxon>Ericoideae</taxon>
        <taxon>Rhodoreae</taxon>
        <taxon>Rhododendron</taxon>
    </lineage>
</organism>
<protein>
    <submittedName>
        <fullName evidence="2">Uncharacterized protein</fullName>
    </submittedName>
</protein>
<reference evidence="2" key="1">
    <citation type="submission" date="2019-11" db="EMBL/GenBank/DDBJ databases">
        <authorList>
            <person name="Liu Y."/>
            <person name="Hou J."/>
            <person name="Li T.-Q."/>
            <person name="Guan C.-H."/>
            <person name="Wu X."/>
            <person name="Wu H.-Z."/>
            <person name="Ling F."/>
            <person name="Zhang R."/>
            <person name="Shi X.-G."/>
            <person name="Ren J.-P."/>
            <person name="Chen E.-F."/>
            <person name="Sun J.-M."/>
        </authorList>
    </citation>
    <scope>NUCLEOTIDE SEQUENCE</scope>
    <source>
        <strain evidence="2">Adult_tree_wgs_1</strain>
        <tissue evidence="2">Leaves</tissue>
    </source>
</reference>
<proteinExistence type="predicted"/>
<evidence type="ECO:0000256" key="1">
    <source>
        <dbReference type="SAM" id="MobiDB-lite"/>
    </source>
</evidence>
<dbReference type="EMBL" id="WJXA01000013">
    <property type="protein sequence ID" value="KAF7120642.1"/>
    <property type="molecule type" value="Genomic_DNA"/>
</dbReference>
<gene>
    <name evidence="2" type="ORF">RHSIM_Rhsim13G0233800</name>
</gene>
<evidence type="ECO:0000313" key="2">
    <source>
        <dbReference type="EMBL" id="KAF7120642.1"/>
    </source>
</evidence>
<evidence type="ECO:0000313" key="3">
    <source>
        <dbReference type="Proteomes" id="UP000626092"/>
    </source>
</evidence>
<sequence>MWEGKPTDERNKEEGANGELKSQKSSEVASDLVKESVPDVQTNGDVSLSKDLPTDKSGDTLKGTKSPTEEKIVPNGVMNLVFDFLLGGEPKDDVDIEELELKGNGNFVLSTIADVVNVEDHTLDQVDNAGEKRMKRKLRPEKSDIDLLSGITLNK</sequence>
<dbReference type="AlphaFoldDB" id="A0A834L773"/>